<dbReference type="OrthoDB" id="18175at2759"/>
<dbReference type="GO" id="GO:0005743">
    <property type="term" value="C:mitochondrial inner membrane"/>
    <property type="evidence" value="ECO:0007669"/>
    <property type="project" value="TreeGrafter"/>
</dbReference>
<evidence type="ECO:0000313" key="18">
    <source>
        <dbReference type="WBParaSite" id="ASIM_0001796301-mRNA-1"/>
    </source>
</evidence>
<dbReference type="Pfam" id="PF09803">
    <property type="entry name" value="Pet100"/>
    <property type="match status" value="1"/>
</dbReference>
<dbReference type="EMBL" id="UYRR01034046">
    <property type="protein sequence ID" value="VDK60222.1"/>
    <property type="molecule type" value="Genomic_DNA"/>
</dbReference>
<accession>A0A0M3KAG7</accession>
<comment type="subcellular location">
    <subcellularLocation>
        <location evidence="1">Membrane</location>
        <topology evidence="1">Single-pass membrane protein</topology>
    </subcellularLocation>
    <subcellularLocation>
        <location evidence="2">Mitochondrion membrane</location>
    </subcellularLocation>
</comment>
<evidence type="ECO:0000259" key="15">
    <source>
        <dbReference type="PROSITE" id="PS50089"/>
    </source>
</evidence>
<evidence type="ECO:0000256" key="7">
    <source>
        <dbReference type="ARBA" id="ARBA00022946"/>
    </source>
</evidence>
<dbReference type="AlphaFoldDB" id="A0A0M3KAG7"/>
<evidence type="ECO:0000256" key="8">
    <source>
        <dbReference type="ARBA" id="ARBA00022989"/>
    </source>
</evidence>
<dbReference type="FunFam" id="3.30.40.10:FF:000137">
    <property type="entry name" value="RanBP-type and C3HC4-type zinc finger-containing protein 1"/>
    <property type="match status" value="1"/>
</dbReference>
<dbReference type="PANTHER" id="PTHR33968:SF1">
    <property type="entry name" value="PROTEIN PET100 HOMOLOG, MITOCHONDRIAL"/>
    <property type="match status" value="1"/>
</dbReference>
<dbReference type="InterPro" id="IPR013083">
    <property type="entry name" value="Znf_RING/FYVE/PHD"/>
</dbReference>
<feature type="compositionally biased region" description="Acidic residues" evidence="13">
    <location>
        <begin position="187"/>
        <end position="200"/>
    </location>
</feature>
<evidence type="ECO:0000256" key="11">
    <source>
        <dbReference type="ARBA" id="ARBA00038077"/>
    </source>
</evidence>
<dbReference type="PROSITE" id="PS50089">
    <property type="entry name" value="ZF_RING_2"/>
    <property type="match status" value="1"/>
</dbReference>
<dbReference type="PANTHER" id="PTHR33968">
    <property type="entry name" value="PROTEIN PET100 HOMOLOG, MITOCHONDRIAL"/>
    <property type="match status" value="1"/>
</dbReference>
<keyword evidence="8 14" id="KW-1133">Transmembrane helix</keyword>
<proteinExistence type="inferred from homology"/>
<dbReference type="GO" id="GO:0051082">
    <property type="term" value="F:unfolded protein binding"/>
    <property type="evidence" value="ECO:0007669"/>
    <property type="project" value="TreeGrafter"/>
</dbReference>
<keyword evidence="4" id="KW-0479">Metal-binding</keyword>
<evidence type="ECO:0000313" key="17">
    <source>
        <dbReference type="Proteomes" id="UP000267096"/>
    </source>
</evidence>
<keyword evidence="9" id="KW-0496">Mitochondrion</keyword>
<reference evidence="18" key="1">
    <citation type="submission" date="2017-02" db="UniProtKB">
        <authorList>
            <consortium name="WormBaseParasite"/>
        </authorList>
    </citation>
    <scope>IDENTIFICATION</scope>
</reference>
<evidence type="ECO:0000256" key="9">
    <source>
        <dbReference type="ARBA" id="ARBA00023128"/>
    </source>
</evidence>
<evidence type="ECO:0000256" key="12">
    <source>
        <dbReference type="PROSITE-ProRule" id="PRU00175"/>
    </source>
</evidence>
<evidence type="ECO:0000313" key="16">
    <source>
        <dbReference type="EMBL" id="VDK60222.1"/>
    </source>
</evidence>
<evidence type="ECO:0000256" key="6">
    <source>
        <dbReference type="ARBA" id="ARBA00022833"/>
    </source>
</evidence>
<evidence type="ECO:0000256" key="3">
    <source>
        <dbReference type="ARBA" id="ARBA00022692"/>
    </source>
</evidence>
<keyword evidence="3 14" id="KW-0812">Transmembrane</keyword>
<dbReference type="WBParaSite" id="ASIM_0001796301-mRNA-1">
    <property type="protein sequence ID" value="ASIM_0001796301-mRNA-1"/>
    <property type="gene ID" value="ASIM_0001796301"/>
</dbReference>
<evidence type="ECO:0000256" key="4">
    <source>
        <dbReference type="ARBA" id="ARBA00022723"/>
    </source>
</evidence>
<keyword evidence="5 12" id="KW-0863">Zinc-finger</keyword>
<evidence type="ECO:0000256" key="13">
    <source>
        <dbReference type="SAM" id="MobiDB-lite"/>
    </source>
</evidence>
<dbReference type="SUPFAM" id="SSF57850">
    <property type="entry name" value="RING/U-box"/>
    <property type="match status" value="1"/>
</dbReference>
<reference evidence="16 17" key="2">
    <citation type="submission" date="2018-11" db="EMBL/GenBank/DDBJ databases">
        <authorList>
            <consortium name="Pathogen Informatics"/>
        </authorList>
    </citation>
    <scope>NUCLEOTIDE SEQUENCE [LARGE SCALE GENOMIC DNA]</scope>
</reference>
<gene>
    <name evidence="16" type="ORF">ASIM_LOCUS17365</name>
</gene>
<dbReference type="PROSITE" id="PS00518">
    <property type="entry name" value="ZF_RING_1"/>
    <property type="match status" value="1"/>
</dbReference>
<dbReference type="InterPro" id="IPR001841">
    <property type="entry name" value="Znf_RING"/>
</dbReference>
<evidence type="ECO:0000256" key="10">
    <source>
        <dbReference type="ARBA" id="ARBA00023136"/>
    </source>
</evidence>
<feature type="transmembrane region" description="Helical" evidence="14">
    <location>
        <begin position="225"/>
        <end position="242"/>
    </location>
</feature>
<dbReference type="InterPro" id="IPR018625">
    <property type="entry name" value="Pet100"/>
</dbReference>
<dbReference type="GO" id="GO:0033617">
    <property type="term" value="P:mitochondrial respiratory chain complex IV assembly"/>
    <property type="evidence" value="ECO:0007669"/>
    <property type="project" value="InterPro"/>
</dbReference>
<keyword evidence="10 14" id="KW-0472">Membrane</keyword>
<feature type="domain" description="RING-type" evidence="15">
    <location>
        <begin position="75"/>
        <end position="120"/>
    </location>
</feature>
<evidence type="ECO:0000256" key="5">
    <source>
        <dbReference type="ARBA" id="ARBA00022771"/>
    </source>
</evidence>
<sequence length="304" mass="35907">MPILYLWTDLIQDEAKNILDAVDCIDLDCVHVESNIPDKQNNVSKECLNEVRYREIEAFAERAEEEDFRRGFFECEVCFESRSGDDCVKFYPCGHIFCKQCVTAFYRHQLKELSIKRLECLDQKCESLASEKQLKTVLTDDEIEWYEKILLFNGLDTMQDVVICPRMSCGAHVLLDEDQAKGRMEHSDDEEEDSEEDDNEVEFRKGIEEERVVELAMGGWKLETGRFFGLVAFPVFAFWLFNQPDVFKKYMRNYQFPDSSAGDAEILAFKQSINEKRRKEEYEKFLREQMAFEEAKRFREEHNI</sequence>
<keyword evidence="7" id="KW-0809">Transit peptide</keyword>
<dbReference type="GO" id="GO:0008270">
    <property type="term" value="F:zinc ion binding"/>
    <property type="evidence" value="ECO:0007669"/>
    <property type="project" value="UniProtKB-KW"/>
</dbReference>
<dbReference type="InterPro" id="IPR017907">
    <property type="entry name" value="Znf_RING_CS"/>
</dbReference>
<name>A0A0M3KAG7_ANISI</name>
<dbReference type="Proteomes" id="UP000267096">
    <property type="component" value="Unassembled WGS sequence"/>
</dbReference>
<keyword evidence="6" id="KW-0862">Zinc</keyword>
<evidence type="ECO:0000256" key="14">
    <source>
        <dbReference type="SAM" id="Phobius"/>
    </source>
</evidence>
<dbReference type="Gene3D" id="3.30.40.10">
    <property type="entry name" value="Zinc/RING finger domain, C3HC4 (zinc finger)"/>
    <property type="match status" value="1"/>
</dbReference>
<organism evidence="18">
    <name type="scientific">Anisakis simplex</name>
    <name type="common">Herring worm</name>
    <dbReference type="NCBI Taxonomy" id="6269"/>
    <lineage>
        <taxon>Eukaryota</taxon>
        <taxon>Metazoa</taxon>
        <taxon>Ecdysozoa</taxon>
        <taxon>Nematoda</taxon>
        <taxon>Chromadorea</taxon>
        <taxon>Rhabditida</taxon>
        <taxon>Spirurina</taxon>
        <taxon>Ascaridomorpha</taxon>
        <taxon>Ascaridoidea</taxon>
        <taxon>Anisakidae</taxon>
        <taxon>Anisakis</taxon>
        <taxon>Anisakis simplex complex</taxon>
    </lineage>
</organism>
<comment type="similarity">
    <text evidence="11">Belongs to the PET100 family.</text>
</comment>
<keyword evidence="17" id="KW-1185">Reference proteome</keyword>
<feature type="region of interest" description="Disordered" evidence="13">
    <location>
        <begin position="181"/>
        <end position="201"/>
    </location>
</feature>
<evidence type="ECO:0000256" key="1">
    <source>
        <dbReference type="ARBA" id="ARBA00004167"/>
    </source>
</evidence>
<protein>
    <submittedName>
        <fullName evidence="18">E3 ubiquitin-protein ligase RNF14 (inferred by orthology to a human protein)</fullName>
    </submittedName>
</protein>
<evidence type="ECO:0000256" key="2">
    <source>
        <dbReference type="ARBA" id="ARBA00004325"/>
    </source>
</evidence>